<sequence length="181" mass="21438">MVRPRNVNRTKAKKEIPDWEQEEFESRTDIKKAAQAVTDLGVQLTELSDSALKSFELPDDVIKAIMQLKEMKNGPAIKRQKLFLGKLLRKNEPLIVHIKQRLFEIEQKAKQQTAHFHRLEKWRDRLVEEGDDALNEFMAEYTHADRSQLRQWIRNAQKEAEQNKPPKAYRAIFQYLKGLEW</sequence>
<keyword evidence="3 5" id="KW-0699">rRNA-binding</keyword>
<dbReference type="CDD" id="cd16331">
    <property type="entry name" value="YjgA-like"/>
    <property type="match status" value="1"/>
</dbReference>
<name>A0A410H390_9GAMM</name>
<dbReference type="PANTHER" id="PTHR38101:SF1">
    <property type="entry name" value="UPF0307 PROTEIN YJGA"/>
    <property type="match status" value="1"/>
</dbReference>
<dbReference type="Pfam" id="PF04751">
    <property type="entry name" value="DarP"/>
    <property type="match status" value="1"/>
</dbReference>
<keyword evidence="2 5" id="KW-0690">Ribosome biogenesis</keyword>
<accession>A0A410H390</accession>
<keyword evidence="7" id="KW-1185">Reference proteome</keyword>
<dbReference type="PIRSF" id="PIRSF016183">
    <property type="entry name" value="UCP016183"/>
    <property type="match status" value="1"/>
</dbReference>
<dbReference type="GO" id="GO:0043022">
    <property type="term" value="F:ribosome binding"/>
    <property type="evidence" value="ECO:0007669"/>
    <property type="project" value="UniProtKB-UniRule"/>
</dbReference>
<evidence type="ECO:0000256" key="1">
    <source>
        <dbReference type="ARBA" id="ARBA00022490"/>
    </source>
</evidence>
<comment type="subcellular location">
    <subcellularLocation>
        <location evidence="5">Cytoplasm</location>
    </subcellularLocation>
    <text evidence="5">Associates with late stage pre-50S ribosomal subunits.</text>
</comment>
<proteinExistence type="inferred from homology"/>
<gene>
    <name evidence="5" type="primary">darP</name>
    <name evidence="6" type="ORF">EPV75_06845</name>
</gene>
<dbReference type="EMBL" id="CP035033">
    <property type="protein sequence ID" value="QAB15398.1"/>
    <property type="molecule type" value="Genomic_DNA"/>
</dbReference>
<evidence type="ECO:0000256" key="4">
    <source>
        <dbReference type="ARBA" id="ARBA00022884"/>
    </source>
</evidence>
<evidence type="ECO:0000313" key="7">
    <source>
        <dbReference type="Proteomes" id="UP000285478"/>
    </source>
</evidence>
<dbReference type="KEGG" id="htr:EPV75_06845"/>
<evidence type="ECO:0000256" key="3">
    <source>
        <dbReference type="ARBA" id="ARBA00022730"/>
    </source>
</evidence>
<dbReference type="FunFam" id="1.10.60.30:FF:000002">
    <property type="entry name" value="UPF0307 protein YjgA"/>
    <property type="match status" value="1"/>
</dbReference>
<dbReference type="NCBIfam" id="NF003593">
    <property type="entry name" value="PRK05255.1-1"/>
    <property type="match status" value="1"/>
</dbReference>
<comment type="similarity">
    <text evidence="5">Belongs to the DarP family.</text>
</comment>
<reference evidence="6 7" key="1">
    <citation type="journal article" date="2018" name="Environ. Microbiol.">
        <title>Genomes of ubiquitous marine and hypersaline Hydrogenovibrio, Thiomicrorhabdus and Thiomicrospira spp. encode a diversity of mechanisms to sustain chemolithoautotrophy in heterogeneous environments.</title>
        <authorList>
            <person name="Scott K.M."/>
            <person name="Williams J."/>
            <person name="Porter C.M.B."/>
            <person name="Russel S."/>
            <person name="Harmer T.L."/>
            <person name="Paul J.H."/>
            <person name="Antonen K.M."/>
            <person name="Bridges M.K."/>
            <person name="Camper G.J."/>
            <person name="Campla C.K."/>
            <person name="Casella L.G."/>
            <person name="Chase E."/>
            <person name="Conrad J.W."/>
            <person name="Cruz M.C."/>
            <person name="Dunlap D.S."/>
            <person name="Duran L."/>
            <person name="Fahsbender E.M."/>
            <person name="Goldsmith D.B."/>
            <person name="Keeley R.F."/>
            <person name="Kondoff M.R."/>
            <person name="Kussy B.I."/>
            <person name="Lane M.K."/>
            <person name="Lawler S."/>
            <person name="Leigh B.A."/>
            <person name="Lewis C."/>
            <person name="Lostal L.M."/>
            <person name="Marking D."/>
            <person name="Mancera P.A."/>
            <person name="McClenthan E.C."/>
            <person name="McIntyre E.A."/>
            <person name="Mine J.A."/>
            <person name="Modi S."/>
            <person name="Moore B.D."/>
            <person name="Morgan W.A."/>
            <person name="Nelson K.M."/>
            <person name="Nguyen K.N."/>
            <person name="Ogburn N."/>
            <person name="Parrino D.G."/>
            <person name="Pedapudi A.D."/>
            <person name="Pelham R.P."/>
            <person name="Preece A.M."/>
            <person name="Rampersad E.A."/>
            <person name="Richardson J.C."/>
            <person name="Rodgers C.M."/>
            <person name="Schaffer B.L."/>
            <person name="Sheridan N.E."/>
            <person name="Solone M.R."/>
            <person name="Staley Z.R."/>
            <person name="Tabuchi M."/>
            <person name="Waide R.J."/>
            <person name="Wanjugi P.W."/>
            <person name="Young S."/>
            <person name="Clum A."/>
            <person name="Daum C."/>
            <person name="Huntemann M."/>
            <person name="Ivanova N."/>
            <person name="Kyrpides N."/>
            <person name="Mikhailova N."/>
            <person name="Palaniappan K."/>
            <person name="Pillay M."/>
            <person name="Reddy T.B.K."/>
            <person name="Shapiro N."/>
            <person name="Stamatis D."/>
            <person name="Varghese N."/>
            <person name="Woyke T."/>
            <person name="Boden R."/>
            <person name="Freyermuth S.K."/>
            <person name="Kerfeld C.A."/>
        </authorList>
    </citation>
    <scope>NUCLEOTIDE SEQUENCE [LARGE SCALE GENOMIC DNA]</scope>
    <source>
        <strain evidence="6 7">JR-2</strain>
    </source>
</reference>
<dbReference type="HAMAP" id="MF_00765">
    <property type="entry name" value="DarP"/>
    <property type="match status" value="1"/>
</dbReference>
<dbReference type="Gene3D" id="1.10.60.30">
    <property type="entry name" value="PSPTO4464-like domains"/>
    <property type="match status" value="2"/>
</dbReference>
<comment type="function">
    <text evidence="5">Member of a network of 50S ribosomal subunit biogenesis factors which assembles along the 30S-50S interface, preventing incorrect 23S rRNA structures from forming. Promotes peptidyl transferase center (PTC) maturation.</text>
</comment>
<organism evidence="6 7">
    <name type="scientific">Hydrogenovibrio thermophilus</name>
    <dbReference type="NCBI Taxonomy" id="265883"/>
    <lineage>
        <taxon>Bacteria</taxon>
        <taxon>Pseudomonadati</taxon>
        <taxon>Pseudomonadota</taxon>
        <taxon>Gammaproteobacteria</taxon>
        <taxon>Thiotrichales</taxon>
        <taxon>Piscirickettsiaceae</taxon>
        <taxon>Hydrogenovibrio</taxon>
    </lineage>
</organism>
<dbReference type="Proteomes" id="UP000285478">
    <property type="component" value="Chromosome"/>
</dbReference>
<dbReference type="GO" id="GO:1902626">
    <property type="term" value="P:assembly of large subunit precursor of preribosome"/>
    <property type="evidence" value="ECO:0007669"/>
    <property type="project" value="UniProtKB-UniRule"/>
</dbReference>
<evidence type="ECO:0000256" key="2">
    <source>
        <dbReference type="ARBA" id="ARBA00022517"/>
    </source>
</evidence>
<keyword evidence="4 5" id="KW-0694">RNA-binding</keyword>
<dbReference type="InterPro" id="IPR006839">
    <property type="entry name" value="DarP"/>
</dbReference>
<dbReference type="InterPro" id="IPR023153">
    <property type="entry name" value="DarP_sf"/>
</dbReference>
<dbReference type="GO" id="GO:0005829">
    <property type="term" value="C:cytosol"/>
    <property type="evidence" value="ECO:0007669"/>
    <property type="project" value="TreeGrafter"/>
</dbReference>
<protein>
    <recommendedName>
        <fullName evidence="5">Dual-action ribosomal maturation protein DarP</fullName>
    </recommendedName>
    <alternativeName>
        <fullName evidence="5">Large ribosomal subunit assembly factor DarP</fullName>
    </alternativeName>
</protein>
<evidence type="ECO:0000313" key="6">
    <source>
        <dbReference type="EMBL" id="QAB15398.1"/>
    </source>
</evidence>
<dbReference type="AlphaFoldDB" id="A0A410H390"/>
<keyword evidence="1 5" id="KW-0963">Cytoplasm</keyword>
<evidence type="ECO:0000256" key="5">
    <source>
        <dbReference type="HAMAP-Rule" id="MF_00765"/>
    </source>
</evidence>
<dbReference type="GO" id="GO:0019843">
    <property type="term" value="F:rRNA binding"/>
    <property type="evidence" value="ECO:0007669"/>
    <property type="project" value="UniProtKB-UniRule"/>
</dbReference>
<dbReference type="SUPFAM" id="SSF158710">
    <property type="entry name" value="PSPTO4464-like"/>
    <property type="match status" value="1"/>
</dbReference>
<dbReference type="RefSeq" id="WP_029938147.1">
    <property type="nucleotide sequence ID" value="NZ_CP035033.1"/>
</dbReference>
<dbReference type="PANTHER" id="PTHR38101">
    <property type="entry name" value="UPF0307 PROTEIN YJGA"/>
    <property type="match status" value="1"/>
</dbReference>